<feature type="region of interest" description="Disordered" evidence="4">
    <location>
        <begin position="381"/>
        <end position="444"/>
    </location>
</feature>
<dbReference type="InterPro" id="IPR007019">
    <property type="entry name" value="SURF6"/>
</dbReference>
<dbReference type="GO" id="GO:0003677">
    <property type="term" value="F:DNA binding"/>
    <property type="evidence" value="ECO:0007669"/>
    <property type="project" value="TreeGrafter"/>
</dbReference>
<keyword evidence="3" id="KW-0539">Nucleus</keyword>
<feature type="domain" description="Ribosomal RNA-processing protein 14/surfeit locus protein 6 C-terminal" evidence="5">
    <location>
        <begin position="245"/>
        <end position="431"/>
    </location>
</feature>
<feature type="compositionally biased region" description="Basic residues" evidence="4">
    <location>
        <begin position="422"/>
        <end position="438"/>
    </location>
</feature>
<keyword evidence="7" id="KW-1185">Reference proteome</keyword>
<dbReference type="PANTHER" id="PTHR14369:SF0">
    <property type="entry name" value="SURFEIT LOCUS PROTEIN 6"/>
    <property type="match status" value="1"/>
</dbReference>
<name>A0A1W0WDD1_HYPEX</name>
<evidence type="ECO:0000256" key="4">
    <source>
        <dbReference type="SAM" id="MobiDB-lite"/>
    </source>
</evidence>
<evidence type="ECO:0000313" key="7">
    <source>
        <dbReference type="Proteomes" id="UP000192578"/>
    </source>
</evidence>
<evidence type="ECO:0000256" key="3">
    <source>
        <dbReference type="ARBA" id="ARBA00023242"/>
    </source>
</evidence>
<feature type="region of interest" description="Disordered" evidence="4">
    <location>
        <begin position="1"/>
        <end position="54"/>
    </location>
</feature>
<dbReference type="Pfam" id="PF04935">
    <property type="entry name" value="SURF6"/>
    <property type="match status" value="1"/>
</dbReference>
<feature type="compositionally biased region" description="Basic and acidic residues" evidence="4">
    <location>
        <begin position="381"/>
        <end position="398"/>
    </location>
</feature>
<feature type="compositionally biased region" description="Basic and acidic residues" evidence="4">
    <location>
        <begin position="256"/>
        <end position="271"/>
    </location>
</feature>
<evidence type="ECO:0000259" key="5">
    <source>
        <dbReference type="Pfam" id="PF04935"/>
    </source>
</evidence>
<dbReference type="GO" id="GO:0042273">
    <property type="term" value="P:ribosomal large subunit biogenesis"/>
    <property type="evidence" value="ECO:0007669"/>
    <property type="project" value="TreeGrafter"/>
</dbReference>
<evidence type="ECO:0000256" key="1">
    <source>
        <dbReference type="ARBA" id="ARBA00004123"/>
    </source>
</evidence>
<accession>A0A1W0WDD1</accession>
<evidence type="ECO:0000256" key="2">
    <source>
        <dbReference type="ARBA" id="ARBA00005904"/>
    </source>
</evidence>
<reference evidence="7" key="1">
    <citation type="submission" date="2017-01" db="EMBL/GenBank/DDBJ databases">
        <title>Comparative genomics of anhydrobiosis in the tardigrade Hypsibius dujardini.</title>
        <authorList>
            <person name="Yoshida Y."/>
            <person name="Koutsovoulos G."/>
            <person name="Laetsch D."/>
            <person name="Stevens L."/>
            <person name="Kumar S."/>
            <person name="Horikawa D."/>
            <person name="Ishino K."/>
            <person name="Komine S."/>
            <person name="Tomita M."/>
            <person name="Blaxter M."/>
            <person name="Arakawa K."/>
        </authorList>
    </citation>
    <scope>NUCLEOTIDE SEQUENCE [LARGE SCALE GENOMIC DNA]</scope>
    <source>
        <strain evidence="7">Z151</strain>
    </source>
</reference>
<feature type="compositionally biased region" description="Polar residues" evidence="4">
    <location>
        <begin position="178"/>
        <end position="189"/>
    </location>
</feature>
<gene>
    <name evidence="6" type="ORF">BV898_12549</name>
</gene>
<dbReference type="AlphaFoldDB" id="A0A1W0WDD1"/>
<proteinExistence type="inferred from homology"/>
<dbReference type="EMBL" id="MTYJ01000128">
    <property type="protein sequence ID" value="OQV13226.1"/>
    <property type="molecule type" value="Genomic_DNA"/>
</dbReference>
<dbReference type="OrthoDB" id="444809at2759"/>
<comment type="similarity">
    <text evidence="2">Belongs to the SURF6 family.</text>
</comment>
<feature type="compositionally biased region" description="Low complexity" evidence="4">
    <location>
        <begin position="26"/>
        <end position="47"/>
    </location>
</feature>
<feature type="compositionally biased region" description="Low complexity" evidence="4">
    <location>
        <begin position="282"/>
        <end position="292"/>
    </location>
</feature>
<evidence type="ECO:0000313" key="6">
    <source>
        <dbReference type="EMBL" id="OQV13226.1"/>
    </source>
</evidence>
<sequence length="444" mass="49628">MKVDINSSRIKSKKKLSLIKEQEVPLSNGSLDDSSSSMPSSPSTSSSAMEDVIRPPSVELFPPAADRRKLASASKKSAVHINGTSPHNFHHASLLEKARNALAGLVPLFDKMPQEVVFGEDVLESIKAPSFASFCETVRHTAPVFMQPSAVLRQLEDFARKGSPSSSQSAFKRPHSPHATNGTVNSTGPQEKKRAKLVAAAAKLVESAPSSDELKSRLQDKLHAFKVKRKAFFNPAEAATFNEVRRKLRKLKKKEKTRDKKKADKAADKSALKANCDGDGNSTPSSARSSSVVSEEGKMIFSRFDFFETDGEKKLHPQQQIGKNLTHLINKAEAEKRRLDHLEEHDEKKANDVRTKKAWSEAMLKAQGVKLKNDPVKLKHALKEQAKRKDKSAKKWQERAQNIQQEQKQRQDKRQTNIKARQSTKKDKKRKRSIKRGHIIPGFN</sequence>
<feature type="region of interest" description="Disordered" evidence="4">
    <location>
        <begin position="159"/>
        <end position="195"/>
    </location>
</feature>
<dbReference type="GO" id="GO:0005730">
    <property type="term" value="C:nucleolus"/>
    <property type="evidence" value="ECO:0007669"/>
    <property type="project" value="TreeGrafter"/>
</dbReference>
<protein>
    <recommendedName>
        <fullName evidence="5">Ribosomal RNA-processing protein 14/surfeit locus protein 6 C-terminal domain-containing protein</fullName>
    </recommendedName>
</protein>
<comment type="subcellular location">
    <subcellularLocation>
        <location evidence="1">Nucleus</location>
    </subcellularLocation>
</comment>
<dbReference type="PANTHER" id="PTHR14369">
    <property type="entry name" value="SURFEIT LOCUS PROTEIN 6"/>
    <property type="match status" value="1"/>
</dbReference>
<comment type="caution">
    <text evidence="6">The sequence shown here is derived from an EMBL/GenBank/DDBJ whole genome shotgun (WGS) entry which is preliminary data.</text>
</comment>
<dbReference type="Proteomes" id="UP000192578">
    <property type="component" value="Unassembled WGS sequence"/>
</dbReference>
<dbReference type="InterPro" id="IPR029190">
    <property type="entry name" value="Rrp14/SURF6_C"/>
</dbReference>
<dbReference type="GO" id="GO:0042274">
    <property type="term" value="P:ribosomal small subunit biogenesis"/>
    <property type="evidence" value="ECO:0007669"/>
    <property type="project" value="TreeGrafter"/>
</dbReference>
<feature type="region of interest" description="Disordered" evidence="4">
    <location>
        <begin position="249"/>
        <end position="292"/>
    </location>
</feature>
<dbReference type="GO" id="GO:0003723">
    <property type="term" value="F:RNA binding"/>
    <property type="evidence" value="ECO:0007669"/>
    <property type="project" value="TreeGrafter"/>
</dbReference>
<organism evidence="6 7">
    <name type="scientific">Hypsibius exemplaris</name>
    <name type="common">Freshwater tardigrade</name>
    <dbReference type="NCBI Taxonomy" id="2072580"/>
    <lineage>
        <taxon>Eukaryota</taxon>
        <taxon>Metazoa</taxon>
        <taxon>Ecdysozoa</taxon>
        <taxon>Tardigrada</taxon>
        <taxon>Eutardigrada</taxon>
        <taxon>Parachela</taxon>
        <taxon>Hypsibioidea</taxon>
        <taxon>Hypsibiidae</taxon>
        <taxon>Hypsibius</taxon>
    </lineage>
</organism>